<dbReference type="InterPro" id="IPR023170">
    <property type="entry name" value="HhH_base_excis_C"/>
</dbReference>
<comment type="similarity">
    <text evidence="3">Belongs to the Nth/MutY family.</text>
</comment>
<dbReference type="PANTHER" id="PTHR42944:SF1">
    <property type="entry name" value="ADENINE DNA GLYCOSYLASE"/>
    <property type="match status" value="1"/>
</dbReference>
<dbReference type="SUPFAM" id="SSF55811">
    <property type="entry name" value="Nudix"/>
    <property type="match status" value="1"/>
</dbReference>
<evidence type="ECO:0000256" key="8">
    <source>
        <dbReference type="ARBA" id="ARBA00022763"/>
    </source>
</evidence>
<dbReference type="GO" id="GO:0032357">
    <property type="term" value="F:oxidized purine DNA binding"/>
    <property type="evidence" value="ECO:0007669"/>
    <property type="project" value="TreeGrafter"/>
</dbReference>
<sequence>MIRKVRPERPTPRARALGRWFDRAARPLPWRGPRPDPYRIWVAEVILQQTRVEQAVPSYRRFVRRFPTLRALARASRAEVLKAWQGMGYYARARRLHRAARHLVDARGGQWPRTAEDLERLPGVGPYIARAVAAQAFGEPVVALEANGLRVAARWTGERGRIDRPEVRTRLAATLAGEMIGQPPGRFAEAVMELGETVCTPRAPRCPACPVGRYCRLRTEGLDPGRIPARRPRSRRPTHRGSIVALIRQGRYLLQRRPMDGLLGGLWEFPGGHRKGRERPEATARRELREETGLLAGPLQHLGSIRHSYSHFSVELDLFRGPPKPLDVPTPPGRRW</sequence>
<keyword evidence="8" id="KW-0227">DNA damage</keyword>
<evidence type="ECO:0000256" key="2">
    <source>
        <dbReference type="ARBA" id="ARBA00001966"/>
    </source>
</evidence>
<dbReference type="AlphaFoldDB" id="T0Z522"/>
<dbReference type="InterPro" id="IPR015797">
    <property type="entry name" value="NUDIX_hydrolase-like_dom_sf"/>
</dbReference>
<comment type="caution">
    <text evidence="15">The sequence shown here is derived from an EMBL/GenBank/DDBJ whole genome shotgun (WGS) entry which is preliminary data.</text>
</comment>
<proteinExistence type="inferred from homology"/>
<evidence type="ECO:0000256" key="11">
    <source>
        <dbReference type="ARBA" id="ARBA00023014"/>
    </source>
</evidence>
<dbReference type="GO" id="GO:0035485">
    <property type="term" value="F:adenine/guanine mispair binding"/>
    <property type="evidence" value="ECO:0007669"/>
    <property type="project" value="TreeGrafter"/>
</dbReference>
<dbReference type="EC" id="3.2.2.31" evidence="4"/>
<dbReference type="Gene3D" id="1.10.340.30">
    <property type="entry name" value="Hypothetical protein, domain 2"/>
    <property type="match status" value="1"/>
</dbReference>
<evidence type="ECO:0000259" key="14">
    <source>
        <dbReference type="PROSITE" id="PS51462"/>
    </source>
</evidence>
<gene>
    <name evidence="15" type="ORF">B1B_15061</name>
</gene>
<dbReference type="PROSITE" id="PS00893">
    <property type="entry name" value="NUDIX_BOX"/>
    <property type="match status" value="1"/>
</dbReference>
<comment type="catalytic activity">
    <reaction evidence="1">
        <text>Hydrolyzes free adenine bases from 7,8-dihydro-8-oxoguanine:adenine mismatched double-stranded DNA, leaving an apurinic site.</text>
        <dbReference type="EC" id="3.2.2.31"/>
    </reaction>
</comment>
<dbReference type="Gene3D" id="1.10.1670.10">
    <property type="entry name" value="Helix-hairpin-Helix base-excision DNA repair enzymes (C-terminal)"/>
    <property type="match status" value="1"/>
</dbReference>
<evidence type="ECO:0000256" key="3">
    <source>
        <dbReference type="ARBA" id="ARBA00008343"/>
    </source>
</evidence>
<keyword evidence="13" id="KW-0326">Glycosidase</keyword>
<dbReference type="SMART" id="SM00478">
    <property type="entry name" value="ENDO3c"/>
    <property type="match status" value="1"/>
</dbReference>
<dbReference type="InterPro" id="IPR000086">
    <property type="entry name" value="NUDIX_hydrolase_dom"/>
</dbReference>
<evidence type="ECO:0000256" key="6">
    <source>
        <dbReference type="ARBA" id="ARBA00022485"/>
    </source>
</evidence>
<dbReference type="InterPro" id="IPR011257">
    <property type="entry name" value="DNA_glycosylase"/>
</dbReference>
<accession>T0Z522</accession>
<dbReference type="SUPFAM" id="SSF48150">
    <property type="entry name" value="DNA-glycosylase"/>
    <property type="match status" value="1"/>
</dbReference>
<evidence type="ECO:0000256" key="9">
    <source>
        <dbReference type="ARBA" id="ARBA00022801"/>
    </source>
</evidence>
<evidence type="ECO:0000256" key="13">
    <source>
        <dbReference type="ARBA" id="ARBA00023295"/>
    </source>
</evidence>
<evidence type="ECO:0000313" key="15">
    <source>
        <dbReference type="EMBL" id="EQD40128.1"/>
    </source>
</evidence>
<comment type="cofactor">
    <cofactor evidence="2">
        <name>[4Fe-4S] cluster</name>
        <dbReference type="ChEBI" id="CHEBI:49883"/>
    </cofactor>
</comment>
<reference evidence="15" key="1">
    <citation type="submission" date="2013-08" db="EMBL/GenBank/DDBJ databases">
        <authorList>
            <person name="Mendez C."/>
            <person name="Richter M."/>
            <person name="Ferrer M."/>
            <person name="Sanchez J."/>
        </authorList>
    </citation>
    <scope>NUCLEOTIDE SEQUENCE</scope>
</reference>
<dbReference type="GO" id="GO:0006298">
    <property type="term" value="P:mismatch repair"/>
    <property type="evidence" value="ECO:0007669"/>
    <property type="project" value="TreeGrafter"/>
</dbReference>
<keyword evidence="9" id="KW-0378">Hydrolase</keyword>
<evidence type="ECO:0000256" key="1">
    <source>
        <dbReference type="ARBA" id="ARBA00000843"/>
    </source>
</evidence>
<dbReference type="GO" id="GO:0046872">
    <property type="term" value="F:metal ion binding"/>
    <property type="evidence" value="ECO:0007669"/>
    <property type="project" value="UniProtKB-KW"/>
</dbReference>
<feature type="domain" description="Nudix hydrolase" evidence="14">
    <location>
        <begin position="237"/>
        <end position="336"/>
    </location>
</feature>
<keyword evidence="7" id="KW-0479">Metal-binding</keyword>
<evidence type="ECO:0000256" key="12">
    <source>
        <dbReference type="ARBA" id="ARBA00023204"/>
    </source>
</evidence>
<keyword evidence="10" id="KW-0408">Iron</keyword>
<dbReference type="EMBL" id="AUZY01010014">
    <property type="protein sequence ID" value="EQD40128.1"/>
    <property type="molecule type" value="Genomic_DNA"/>
</dbReference>
<dbReference type="GO" id="GO:0051539">
    <property type="term" value="F:4 iron, 4 sulfur cluster binding"/>
    <property type="evidence" value="ECO:0007669"/>
    <property type="project" value="UniProtKB-KW"/>
</dbReference>
<dbReference type="InterPro" id="IPR029119">
    <property type="entry name" value="MutY_C"/>
</dbReference>
<protein>
    <recommendedName>
        <fullName evidence="5">Adenine DNA glycosylase</fullName>
        <ecNumber evidence="4">3.2.2.31</ecNumber>
    </recommendedName>
</protein>
<dbReference type="InterPro" id="IPR020084">
    <property type="entry name" value="NUDIX_hydrolase_CS"/>
</dbReference>
<dbReference type="CDD" id="cd00056">
    <property type="entry name" value="ENDO3c"/>
    <property type="match status" value="1"/>
</dbReference>
<dbReference type="Pfam" id="PF14815">
    <property type="entry name" value="NUDIX_4"/>
    <property type="match status" value="1"/>
</dbReference>
<keyword evidence="12" id="KW-0234">DNA repair</keyword>
<feature type="non-terminal residue" evidence="15">
    <location>
        <position position="336"/>
    </location>
</feature>
<keyword evidence="11" id="KW-0411">Iron-sulfur</keyword>
<dbReference type="Pfam" id="PF00730">
    <property type="entry name" value="HhH-GPD"/>
    <property type="match status" value="1"/>
</dbReference>
<keyword evidence="6" id="KW-0004">4Fe-4S</keyword>
<evidence type="ECO:0000256" key="7">
    <source>
        <dbReference type="ARBA" id="ARBA00022723"/>
    </source>
</evidence>
<dbReference type="GO" id="GO:0000701">
    <property type="term" value="F:purine-specific mismatch base pair DNA N-glycosylase activity"/>
    <property type="evidence" value="ECO:0007669"/>
    <property type="project" value="UniProtKB-EC"/>
</dbReference>
<dbReference type="InterPro" id="IPR003265">
    <property type="entry name" value="HhH-GPD_domain"/>
</dbReference>
<evidence type="ECO:0000256" key="5">
    <source>
        <dbReference type="ARBA" id="ARBA00022023"/>
    </source>
</evidence>
<organism evidence="15">
    <name type="scientific">mine drainage metagenome</name>
    <dbReference type="NCBI Taxonomy" id="410659"/>
    <lineage>
        <taxon>unclassified sequences</taxon>
        <taxon>metagenomes</taxon>
        <taxon>ecological metagenomes</taxon>
    </lineage>
</organism>
<dbReference type="Gene3D" id="3.90.79.10">
    <property type="entry name" value="Nucleoside Triphosphate Pyrophosphohydrolase"/>
    <property type="match status" value="1"/>
</dbReference>
<dbReference type="PROSITE" id="PS51462">
    <property type="entry name" value="NUDIX"/>
    <property type="match status" value="1"/>
</dbReference>
<dbReference type="InterPro" id="IPR044298">
    <property type="entry name" value="MIG/MutY"/>
</dbReference>
<dbReference type="GO" id="GO:0006284">
    <property type="term" value="P:base-excision repair"/>
    <property type="evidence" value="ECO:0007669"/>
    <property type="project" value="InterPro"/>
</dbReference>
<dbReference type="GO" id="GO:0034039">
    <property type="term" value="F:8-oxo-7,8-dihydroguanine DNA N-glycosylase activity"/>
    <property type="evidence" value="ECO:0007669"/>
    <property type="project" value="TreeGrafter"/>
</dbReference>
<dbReference type="PANTHER" id="PTHR42944">
    <property type="entry name" value="ADENINE DNA GLYCOSYLASE"/>
    <property type="match status" value="1"/>
</dbReference>
<evidence type="ECO:0000256" key="10">
    <source>
        <dbReference type="ARBA" id="ARBA00023004"/>
    </source>
</evidence>
<evidence type="ECO:0000256" key="4">
    <source>
        <dbReference type="ARBA" id="ARBA00012045"/>
    </source>
</evidence>
<reference evidence="15" key="2">
    <citation type="journal article" date="2014" name="ISME J.">
        <title>Microbial stratification in low pH oxic and suboxic macroscopic growths along an acid mine drainage.</title>
        <authorList>
            <person name="Mendez-Garcia C."/>
            <person name="Mesa V."/>
            <person name="Sprenger R.R."/>
            <person name="Richter M."/>
            <person name="Diez M.S."/>
            <person name="Solano J."/>
            <person name="Bargiela R."/>
            <person name="Golyshina O.V."/>
            <person name="Manteca A."/>
            <person name="Ramos J.L."/>
            <person name="Gallego J.R."/>
            <person name="Llorente I."/>
            <person name="Martins Dos Santos V.A."/>
            <person name="Jensen O.N."/>
            <person name="Pelaez A.I."/>
            <person name="Sanchez J."/>
            <person name="Ferrer M."/>
        </authorList>
    </citation>
    <scope>NUCLEOTIDE SEQUENCE</scope>
</reference>
<name>T0Z522_9ZZZZ</name>